<reference evidence="1 2" key="1">
    <citation type="submission" date="2015-07" db="EMBL/GenBank/DDBJ databases">
        <title>The genome of Dufourea novaeangliae.</title>
        <authorList>
            <person name="Pan H."/>
            <person name="Kapheim K."/>
        </authorList>
    </citation>
    <scope>NUCLEOTIDE SEQUENCE [LARGE SCALE GENOMIC DNA]</scope>
    <source>
        <strain evidence="1">0120121106</strain>
        <tissue evidence="1">Whole body</tissue>
    </source>
</reference>
<keyword evidence="2" id="KW-1185">Reference proteome</keyword>
<evidence type="ECO:0000313" key="1">
    <source>
        <dbReference type="EMBL" id="KZC11554.1"/>
    </source>
</evidence>
<dbReference type="EMBL" id="KQ434924">
    <property type="protein sequence ID" value="KZC11554.1"/>
    <property type="molecule type" value="Genomic_DNA"/>
</dbReference>
<proteinExistence type="predicted"/>
<organism evidence="1 2">
    <name type="scientific">Dufourea novaeangliae</name>
    <name type="common">Sweat bee</name>
    <dbReference type="NCBI Taxonomy" id="178035"/>
    <lineage>
        <taxon>Eukaryota</taxon>
        <taxon>Metazoa</taxon>
        <taxon>Ecdysozoa</taxon>
        <taxon>Arthropoda</taxon>
        <taxon>Hexapoda</taxon>
        <taxon>Insecta</taxon>
        <taxon>Pterygota</taxon>
        <taxon>Neoptera</taxon>
        <taxon>Endopterygota</taxon>
        <taxon>Hymenoptera</taxon>
        <taxon>Apocrita</taxon>
        <taxon>Aculeata</taxon>
        <taxon>Apoidea</taxon>
        <taxon>Anthophila</taxon>
        <taxon>Halictidae</taxon>
        <taxon>Rophitinae</taxon>
        <taxon>Dufourea</taxon>
    </lineage>
</organism>
<evidence type="ECO:0000313" key="2">
    <source>
        <dbReference type="Proteomes" id="UP000076502"/>
    </source>
</evidence>
<protein>
    <submittedName>
        <fullName evidence="1">Uncharacterized protein</fullName>
    </submittedName>
</protein>
<dbReference type="AlphaFoldDB" id="A0A154PJB6"/>
<dbReference type="Proteomes" id="UP000076502">
    <property type="component" value="Unassembled WGS sequence"/>
</dbReference>
<sequence>MRGTSPSYVFSSTHSFFHHVAYTGAPERSSFCAGAETKAMTIELSIEGALNSLPFYSPIAPTMAI</sequence>
<gene>
    <name evidence="1" type="ORF">WN55_02836</name>
</gene>
<name>A0A154PJB6_DUFNO</name>
<accession>A0A154PJB6</accession>